<keyword evidence="2" id="KW-0732">Signal</keyword>
<gene>
    <name evidence="3" type="ORF">NK6_5753</name>
</gene>
<feature type="region of interest" description="Disordered" evidence="1">
    <location>
        <begin position="318"/>
        <end position="396"/>
    </location>
</feature>
<dbReference type="EMBL" id="AP014685">
    <property type="protein sequence ID" value="BAR58910.1"/>
    <property type="molecule type" value="Genomic_DNA"/>
</dbReference>
<reference evidence="3 4" key="1">
    <citation type="submission" date="2014-11" db="EMBL/GenBank/DDBJ databases">
        <title>Symbiosis island explosion on the genome of extra-slow-growing strains of soybean bradyrhizobia with massive insertion sequences.</title>
        <authorList>
            <person name="Iida T."/>
            <person name="Minamisawa K."/>
        </authorList>
    </citation>
    <scope>NUCLEOTIDE SEQUENCE [LARGE SCALE GENOMIC DNA]</scope>
    <source>
        <strain evidence="3 4">NK6</strain>
    </source>
</reference>
<feature type="compositionally biased region" description="Basic and acidic residues" evidence="1">
    <location>
        <begin position="318"/>
        <end position="331"/>
    </location>
</feature>
<feature type="compositionally biased region" description="Basic residues" evidence="1">
    <location>
        <begin position="358"/>
        <end position="382"/>
    </location>
</feature>
<evidence type="ECO:0000256" key="2">
    <source>
        <dbReference type="SAM" id="SignalP"/>
    </source>
</evidence>
<feature type="compositionally biased region" description="Polar residues" evidence="1">
    <location>
        <begin position="332"/>
        <end position="352"/>
    </location>
</feature>
<dbReference type="AlphaFoldDB" id="A0A0E3VVC3"/>
<accession>A0A0E3VVC3</accession>
<evidence type="ECO:0000313" key="3">
    <source>
        <dbReference type="EMBL" id="BAR58910.1"/>
    </source>
</evidence>
<organism evidence="3 4">
    <name type="scientific">Bradyrhizobium diazoefficiens</name>
    <dbReference type="NCBI Taxonomy" id="1355477"/>
    <lineage>
        <taxon>Bacteria</taxon>
        <taxon>Pseudomonadati</taxon>
        <taxon>Pseudomonadota</taxon>
        <taxon>Alphaproteobacteria</taxon>
        <taxon>Hyphomicrobiales</taxon>
        <taxon>Nitrobacteraceae</taxon>
        <taxon>Bradyrhizobium</taxon>
    </lineage>
</organism>
<name>A0A0E3VVC3_9BRAD</name>
<sequence>MRLSIRSAIILASAVVTSVALWPGHAIADAGIQEYGAALVQYFNSLRGGYEPFIISEGQQVGDLIDVRTRSVLKRRAACFPNLVPPQPQKFELPKFVGMSQTAASFLFEVKQWFGLTANDKLVDSVSLVFSEGTIEDVTLDDLQSNLSKECEFLKPLIMEGKVITLFGRTTTLIRTVIRAKTNTVMSFGTDATAEAKIEQLKNLLPGGAASVLPVDASIGAKIDLKGQKAVTLQTEGPSSVAFRPTHIPRKLLGGEPADGLIPFDATNGVQIEIQERAASAWIKTLKETSASARLFSALSEIIVRRRVHRRACGECRSRRRGPDYLPENRPESSAITFRSISTRPTDVGQRSENPRCVKTRPYRRRKRDLGPRRRQRSTRGRSSRERHLVPRRRPFPSAGHCLVRLPAGPANSPPLDAVEALSALRLQKRSDRDARGRYRARAKRFATACAIAYEPRCSLYRPGSVGRGSSEATRGT</sequence>
<dbReference type="Proteomes" id="UP000063308">
    <property type="component" value="Chromosome"/>
</dbReference>
<evidence type="ECO:0000256" key="1">
    <source>
        <dbReference type="SAM" id="MobiDB-lite"/>
    </source>
</evidence>
<feature type="signal peptide" evidence="2">
    <location>
        <begin position="1"/>
        <end position="28"/>
    </location>
</feature>
<evidence type="ECO:0000313" key="4">
    <source>
        <dbReference type="Proteomes" id="UP000063308"/>
    </source>
</evidence>
<protein>
    <submittedName>
        <fullName evidence="3">Uncharacterized protein</fullName>
    </submittedName>
</protein>
<feature type="chain" id="PRO_5002414127" evidence="2">
    <location>
        <begin position="29"/>
        <end position="477"/>
    </location>
</feature>
<proteinExistence type="predicted"/>